<evidence type="ECO:0000256" key="3">
    <source>
        <dbReference type="ARBA" id="ARBA00022452"/>
    </source>
</evidence>
<dbReference type="InterPro" id="IPR037066">
    <property type="entry name" value="Plug_dom_sf"/>
</dbReference>
<keyword evidence="6 7" id="KW-0998">Cell outer membrane</keyword>
<dbReference type="Gene3D" id="2.170.130.10">
    <property type="entry name" value="TonB-dependent receptor, plug domain"/>
    <property type="match status" value="1"/>
</dbReference>
<comment type="similarity">
    <text evidence="7">Belongs to the TonB-dependent receptor family.</text>
</comment>
<gene>
    <name evidence="10" type="ORF">GBK04_01615</name>
</gene>
<dbReference type="SUPFAM" id="SSF56935">
    <property type="entry name" value="Porins"/>
    <property type="match status" value="1"/>
</dbReference>
<evidence type="ECO:0000313" key="11">
    <source>
        <dbReference type="Proteomes" id="UP000479293"/>
    </source>
</evidence>
<keyword evidence="5 7" id="KW-0472">Membrane</keyword>
<feature type="region of interest" description="Disordered" evidence="8">
    <location>
        <begin position="307"/>
        <end position="335"/>
    </location>
</feature>
<dbReference type="AlphaFoldDB" id="A0A7C9FX11"/>
<evidence type="ECO:0000313" key="10">
    <source>
        <dbReference type="EMBL" id="MPR32073.1"/>
    </source>
</evidence>
<feature type="region of interest" description="Disordered" evidence="8">
    <location>
        <begin position="1"/>
        <end position="29"/>
    </location>
</feature>
<dbReference type="EMBL" id="WHLY01000002">
    <property type="protein sequence ID" value="MPR32073.1"/>
    <property type="molecule type" value="Genomic_DNA"/>
</dbReference>
<evidence type="ECO:0000256" key="5">
    <source>
        <dbReference type="ARBA" id="ARBA00023136"/>
    </source>
</evidence>
<comment type="caution">
    <text evidence="10">The sequence shown here is derived from an EMBL/GenBank/DDBJ whole genome shotgun (WGS) entry which is preliminary data.</text>
</comment>
<dbReference type="InterPro" id="IPR023997">
    <property type="entry name" value="TonB-dep_OMP_SusC/RagA_CS"/>
</dbReference>
<evidence type="ECO:0000256" key="1">
    <source>
        <dbReference type="ARBA" id="ARBA00004571"/>
    </source>
</evidence>
<evidence type="ECO:0000256" key="8">
    <source>
        <dbReference type="SAM" id="MobiDB-lite"/>
    </source>
</evidence>
<reference evidence="10 11" key="1">
    <citation type="submission" date="2019-10" db="EMBL/GenBank/DDBJ databases">
        <title>Draft Genome Sequence of Cytophagaceae sp. SJW1-29.</title>
        <authorList>
            <person name="Choi A."/>
        </authorList>
    </citation>
    <scope>NUCLEOTIDE SEQUENCE [LARGE SCALE GENOMIC DNA]</scope>
    <source>
        <strain evidence="10 11">SJW1-29</strain>
    </source>
</reference>
<accession>A0A7C9FX11</accession>
<dbReference type="Proteomes" id="UP000479293">
    <property type="component" value="Unassembled WGS sequence"/>
</dbReference>
<dbReference type="SUPFAM" id="SSF49464">
    <property type="entry name" value="Carboxypeptidase regulatory domain-like"/>
    <property type="match status" value="1"/>
</dbReference>
<dbReference type="InterPro" id="IPR008969">
    <property type="entry name" value="CarboxyPept-like_regulatory"/>
</dbReference>
<dbReference type="InterPro" id="IPR023996">
    <property type="entry name" value="TonB-dep_OMP_SusC/RagA"/>
</dbReference>
<dbReference type="Gene3D" id="2.40.170.20">
    <property type="entry name" value="TonB-dependent receptor, beta-barrel domain"/>
    <property type="match status" value="1"/>
</dbReference>
<dbReference type="Gene3D" id="3.55.50.30">
    <property type="match status" value="1"/>
</dbReference>
<evidence type="ECO:0000259" key="9">
    <source>
        <dbReference type="Pfam" id="PF07715"/>
    </source>
</evidence>
<dbReference type="FunFam" id="2.60.40.1120:FF:000003">
    <property type="entry name" value="Outer membrane protein Omp121"/>
    <property type="match status" value="1"/>
</dbReference>
<feature type="domain" description="TonB-dependent receptor plug" evidence="9">
    <location>
        <begin position="236"/>
        <end position="363"/>
    </location>
</feature>
<dbReference type="Pfam" id="PF07715">
    <property type="entry name" value="Plug"/>
    <property type="match status" value="1"/>
</dbReference>
<dbReference type="PROSITE" id="PS52016">
    <property type="entry name" value="TONB_DEPENDENT_REC_3"/>
    <property type="match status" value="1"/>
</dbReference>
<dbReference type="InterPro" id="IPR039426">
    <property type="entry name" value="TonB-dep_rcpt-like"/>
</dbReference>
<dbReference type="NCBIfam" id="TIGR04056">
    <property type="entry name" value="OMP_RagA_SusC"/>
    <property type="match status" value="1"/>
</dbReference>
<keyword evidence="4 7" id="KW-0812">Transmembrane</keyword>
<evidence type="ECO:0000256" key="6">
    <source>
        <dbReference type="ARBA" id="ARBA00023237"/>
    </source>
</evidence>
<name>A0A7C9FX11_9BACT</name>
<sequence>MGLAQPAAAQDLASVTQLPQKKRESTQPARQKLRGILNELKTRYRVDILFEGGLVGDITVATELVDFKASVEQNLERILRATPFNYRKIKAGTYVIVAEKKSTQKSESAETTSQALATTEKLPETLQAPTLVQVVQVEDVDQTVRGKVVDENSNGLPGVSVLVRGTTRGTTTNADGAFQLEVPDAATVLVFSYVGYQSQEITVGTQTNLTVSLEPESKALQEVVVTALGIKKQAKSIGYATATVPTEEMTINRTANFMNALQGKMAGVNITSLGSGPAGTSKIRIRGQSSFGGNNSPLIVVNGVPIDNTNNGARGDVSERGSNRTSDGGDGLSSINPDDIENLTVLKGAAASALYGSRAKDGVIMITTKNRGSGSGVSLTYNTNFTSDTPLDYTDYQYEYGQGENGVRPTSAFPTSGQWSFGEKFQPGMTQILFDNVEVPYVPQRHQITDYYRTGSTFTNTITLASGGENGGFSLSASNLSNKTILPGSGYDRRTINLGFTQTVAKKLTVSGNINYSNEYRKNPPNIAEQDYSPVVLFNMANSMPLDLLKQYASDENGNEIVWSRFTNRTNPYFALKRFDNIRNDRVFGNLTARYNFTDWLFLQGRIGQDYYSREQDYNLPTGSQRQPAAPAGFVNGQYVQDDRNVRELNTDFLLGANRTFGVIGINLNVGGNQMYRRISRHNVLVQDFYSRGLYTIGNGRQRDPIYDFSERKVNSLYASAEVSFKDFLFLNGTARNDWFSTLSPANRSILYPSITASFVFSQAFASSLPAWINFGKIRAGYAEVGSDTDVSPYANNLFYSINSQQFASPTGVAQTLASISGSTVPNANLRPMRVAEKEFGIELKLFNSVLGVDLTYYDKLSSDQILRAQTSNAGGYLNQLINVGESRNQGWEMLVNVMPVKTQNFTWNAIFNGAYNKTKVLNLGDDVSDNSITVGTGDFSGELRQVVGQPLGQLYGFGYLRDEQGRQVFDAGNGRPLRTATQIAFGSAVPRWVGGITNSFTYKGINLSFLIDFKLGHKMISGTNFNAWRHGLHKATLAGREEGFVIGDGVNPNGETNQTKSVVQAYYETVRSQNIAEPFVYNAGLWQLRQISLGYDFTRFLTSVKFVKGLRLNAVANNVAVLKKWVPNIHPEQFGFPSDNLIGLEATGLPITRSMGFNLNVKF</sequence>
<keyword evidence="3 7" id="KW-1134">Transmembrane beta strand</keyword>
<dbReference type="InterPro" id="IPR036942">
    <property type="entry name" value="Beta-barrel_TonB_sf"/>
</dbReference>
<dbReference type="NCBIfam" id="TIGR04057">
    <property type="entry name" value="SusC_RagA_signa"/>
    <property type="match status" value="1"/>
</dbReference>
<keyword evidence="2 7" id="KW-0813">Transport</keyword>
<keyword evidence="11" id="KW-1185">Reference proteome</keyword>
<dbReference type="Gene3D" id="2.60.40.1120">
    <property type="entry name" value="Carboxypeptidase-like, regulatory domain"/>
    <property type="match status" value="1"/>
</dbReference>
<organism evidence="10 11">
    <name type="scientific">Salmonirosea aquatica</name>
    <dbReference type="NCBI Taxonomy" id="2654236"/>
    <lineage>
        <taxon>Bacteria</taxon>
        <taxon>Pseudomonadati</taxon>
        <taxon>Bacteroidota</taxon>
        <taxon>Cytophagia</taxon>
        <taxon>Cytophagales</taxon>
        <taxon>Spirosomataceae</taxon>
        <taxon>Salmonirosea</taxon>
    </lineage>
</organism>
<evidence type="ECO:0000256" key="4">
    <source>
        <dbReference type="ARBA" id="ARBA00022692"/>
    </source>
</evidence>
<proteinExistence type="inferred from homology"/>
<evidence type="ECO:0000256" key="2">
    <source>
        <dbReference type="ARBA" id="ARBA00022448"/>
    </source>
</evidence>
<dbReference type="GO" id="GO:0009279">
    <property type="term" value="C:cell outer membrane"/>
    <property type="evidence" value="ECO:0007669"/>
    <property type="project" value="UniProtKB-SubCell"/>
</dbReference>
<evidence type="ECO:0000256" key="7">
    <source>
        <dbReference type="PROSITE-ProRule" id="PRU01360"/>
    </source>
</evidence>
<comment type="subcellular location">
    <subcellularLocation>
        <location evidence="1 7">Cell outer membrane</location>
        <topology evidence="1 7">Multi-pass membrane protein</topology>
    </subcellularLocation>
</comment>
<protein>
    <submittedName>
        <fullName evidence="10">SusC/RagA family TonB-linked outer membrane protein</fullName>
    </submittedName>
</protein>
<dbReference type="Pfam" id="PF13715">
    <property type="entry name" value="CarbopepD_reg_2"/>
    <property type="match status" value="1"/>
</dbReference>
<dbReference type="InterPro" id="IPR012910">
    <property type="entry name" value="Plug_dom"/>
</dbReference>